<protein>
    <submittedName>
        <fullName evidence="2">Uncharacterized protein</fullName>
    </submittedName>
</protein>
<sequence length="203" mass="23259">MKSKEDDKAETKHSQYLRYVIICILIVAVGLALMVQNNWMEQINQPLATQSPLLASRQVGDGVEVTLTTLKEEQPYLVVYSVNRQTYSFTANAYMKLDEPIQEIRYSKGGELWIRREREWILLSGDLKPISSSTTGPSKYKESPPSIKEVTQVGDTFQATVEYDHGSEWSSTFTKRPLEVERLPQENVWVVLLEDFVVKIVKN</sequence>
<accession>A0A0A2UQJ4</accession>
<evidence type="ECO:0000313" key="2">
    <source>
        <dbReference type="EMBL" id="KGP90219.1"/>
    </source>
</evidence>
<dbReference type="EMBL" id="AVBG01000015">
    <property type="protein sequence ID" value="KGP90219.1"/>
    <property type="molecule type" value="Genomic_DNA"/>
</dbReference>
<dbReference type="RefSeq" id="WP_036786478.1">
    <property type="nucleotide sequence ID" value="NZ_AVBG01000015.1"/>
</dbReference>
<dbReference type="eggNOG" id="ENOG5032QS8">
    <property type="taxonomic scope" value="Bacteria"/>
</dbReference>
<dbReference type="Proteomes" id="UP000030153">
    <property type="component" value="Unassembled WGS sequence"/>
</dbReference>
<reference evidence="2 3" key="1">
    <citation type="submission" date="2013-08" db="EMBL/GenBank/DDBJ databases">
        <title>Genome of Pontibacillus chungwhensis.</title>
        <authorList>
            <person name="Wang Q."/>
            <person name="Wang G."/>
        </authorList>
    </citation>
    <scope>NUCLEOTIDE SEQUENCE [LARGE SCALE GENOMIC DNA]</scope>
    <source>
        <strain evidence="2 3">BH030062</strain>
    </source>
</reference>
<gene>
    <name evidence="2" type="ORF">N780_06340</name>
</gene>
<evidence type="ECO:0000256" key="1">
    <source>
        <dbReference type="SAM" id="Phobius"/>
    </source>
</evidence>
<name>A0A0A2UQJ4_9BACI</name>
<organism evidence="2 3">
    <name type="scientific">Pontibacillus chungwhensis BH030062</name>
    <dbReference type="NCBI Taxonomy" id="1385513"/>
    <lineage>
        <taxon>Bacteria</taxon>
        <taxon>Bacillati</taxon>
        <taxon>Bacillota</taxon>
        <taxon>Bacilli</taxon>
        <taxon>Bacillales</taxon>
        <taxon>Bacillaceae</taxon>
        <taxon>Pontibacillus</taxon>
    </lineage>
</organism>
<evidence type="ECO:0000313" key="3">
    <source>
        <dbReference type="Proteomes" id="UP000030153"/>
    </source>
</evidence>
<proteinExistence type="predicted"/>
<dbReference type="AlphaFoldDB" id="A0A0A2UQJ4"/>
<keyword evidence="1" id="KW-1133">Transmembrane helix</keyword>
<comment type="caution">
    <text evidence="2">The sequence shown here is derived from an EMBL/GenBank/DDBJ whole genome shotgun (WGS) entry which is preliminary data.</text>
</comment>
<keyword evidence="1" id="KW-0812">Transmembrane</keyword>
<keyword evidence="3" id="KW-1185">Reference proteome</keyword>
<keyword evidence="1" id="KW-0472">Membrane</keyword>
<feature type="transmembrane region" description="Helical" evidence="1">
    <location>
        <begin position="16"/>
        <end position="35"/>
    </location>
</feature>